<dbReference type="Proteomes" id="UP000274556">
    <property type="component" value="Unassembled WGS sequence"/>
</dbReference>
<keyword evidence="4" id="KW-0812">Transmembrane</keyword>
<feature type="domain" description="Glycosyltransferase 2-like" evidence="7">
    <location>
        <begin position="28"/>
        <end position="157"/>
    </location>
</feature>
<dbReference type="PANTHER" id="PTHR48090">
    <property type="entry name" value="UNDECAPRENYL-PHOSPHATE 4-DEOXY-4-FORMAMIDO-L-ARABINOSE TRANSFERASE-RELATED"/>
    <property type="match status" value="1"/>
</dbReference>
<dbReference type="InterPro" id="IPR001173">
    <property type="entry name" value="Glyco_trans_2-like"/>
</dbReference>
<gene>
    <name evidence="8" type="ORF">BDD21_1757</name>
</gene>
<evidence type="ECO:0000256" key="6">
    <source>
        <dbReference type="ARBA" id="ARBA00023136"/>
    </source>
</evidence>
<dbReference type="InterPro" id="IPR050256">
    <property type="entry name" value="Glycosyltransferase_2"/>
</dbReference>
<accession>A0A495V773</accession>
<dbReference type="Gene3D" id="3.90.550.10">
    <property type="entry name" value="Spore Coat Polysaccharide Biosynthesis Protein SpsA, Chain A"/>
    <property type="match status" value="1"/>
</dbReference>
<dbReference type="EMBL" id="RBXL01000001">
    <property type="protein sequence ID" value="RKT44375.1"/>
    <property type="molecule type" value="Genomic_DNA"/>
</dbReference>
<name>A0A495V773_9GAMM</name>
<evidence type="ECO:0000259" key="7">
    <source>
        <dbReference type="Pfam" id="PF00535"/>
    </source>
</evidence>
<organism evidence="8 9">
    <name type="scientific">Thiocapsa rosea</name>
    <dbReference type="NCBI Taxonomy" id="69360"/>
    <lineage>
        <taxon>Bacteria</taxon>
        <taxon>Pseudomonadati</taxon>
        <taxon>Pseudomonadota</taxon>
        <taxon>Gammaproteobacteria</taxon>
        <taxon>Chromatiales</taxon>
        <taxon>Chromatiaceae</taxon>
        <taxon>Thiocapsa</taxon>
    </lineage>
</organism>
<evidence type="ECO:0000256" key="4">
    <source>
        <dbReference type="ARBA" id="ARBA00022692"/>
    </source>
</evidence>
<evidence type="ECO:0000256" key="2">
    <source>
        <dbReference type="ARBA" id="ARBA00022676"/>
    </source>
</evidence>
<evidence type="ECO:0000313" key="8">
    <source>
        <dbReference type="EMBL" id="RKT44375.1"/>
    </source>
</evidence>
<dbReference type="CDD" id="cd04187">
    <property type="entry name" value="DPM1_like_bac"/>
    <property type="match status" value="1"/>
</dbReference>
<dbReference type="PANTHER" id="PTHR48090:SF1">
    <property type="entry name" value="PROPHAGE BACTOPRENOL GLUCOSYL TRANSFERASE HOMOLOG"/>
    <property type="match status" value="1"/>
</dbReference>
<sequence>MSPEQPDALYTLLDQNGAARVTEPPTLSLIVPAYNEAEVLDELHRRLTAVIGGLGVTAEVIYVNDGSRDATLDILYRLRAADPRVAVLNLSRNFGKEIAMTAGLDHSRGEATVIIDADLQDPPELIPELMARWSQGYDVVYATRLSREGESVLKKLKFLSFIQPYHNISNHEYARILVKAY</sequence>
<dbReference type="Pfam" id="PF00535">
    <property type="entry name" value="Glycos_transf_2"/>
    <property type="match status" value="1"/>
</dbReference>
<evidence type="ECO:0000256" key="1">
    <source>
        <dbReference type="ARBA" id="ARBA00004141"/>
    </source>
</evidence>
<evidence type="ECO:0000256" key="3">
    <source>
        <dbReference type="ARBA" id="ARBA00022679"/>
    </source>
</evidence>
<dbReference type="InterPro" id="IPR029044">
    <property type="entry name" value="Nucleotide-diphossugar_trans"/>
</dbReference>
<keyword evidence="3 8" id="KW-0808">Transferase</keyword>
<dbReference type="GO" id="GO:0016757">
    <property type="term" value="F:glycosyltransferase activity"/>
    <property type="evidence" value="ECO:0007669"/>
    <property type="project" value="UniProtKB-KW"/>
</dbReference>
<keyword evidence="5" id="KW-1133">Transmembrane helix</keyword>
<evidence type="ECO:0000256" key="5">
    <source>
        <dbReference type="ARBA" id="ARBA00022989"/>
    </source>
</evidence>
<proteinExistence type="predicted"/>
<evidence type="ECO:0000313" key="9">
    <source>
        <dbReference type="Proteomes" id="UP000274556"/>
    </source>
</evidence>
<comment type="caution">
    <text evidence="8">The sequence shown here is derived from an EMBL/GenBank/DDBJ whole genome shotgun (WGS) entry which is preliminary data.</text>
</comment>
<dbReference type="SUPFAM" id="SSF53448">
    <property type="entry name" value="Nucleotide-diphospho-sugar transferases"/>
    <property type="match status" value="1"/>
</dbReference>
<keyword evidence="6" id="KW-0472">Membrane</keyword>
<dbReference type="GO" id="GO:0005886">
    <property type="term" value="C:plasma membrane"/>
    <property type="evidence" value="ECO:0007669"/>
    <property type="project" value="TreeGrafter"/>
</dbReference>
<comment type="subcellular location">
    <subcellularLocation>
        <location evidence="1">Membrane</location>
        <topology evidence="1">Multi-pass membrane protein</topology>
    </subcellularLocation>
</comment>
<keyword evidence="2" id="KW-0328">Glycosyltransferase</keyword>
<dbReference type="AlphaFoldDB" id="A0A495V773"/>
<reference evidence="8 9" key="1">
    <citation type="submission" date="2018-10" db="EMBL/GenBank/DDBJ databases">
        <title>Genomic Encyclopedia of Archaeal and Bacterial Type Strains, Phase II (KMG-II): from individual species to whole genera.</title>
        <authorList>
            <person name="Goeker M."/>
        </authorList>
    </citation>
    <scope>NUCLEOTIDE SEQUENCE [LARGE SCALE GENOMIC DNA]</scope>
    <source>
        <strain evidence="8 9">DSM 235</strain>
    </source>
</reference>
<dbReference type="RefSeq" id="WP_245969477.1">
    <property type="nucleotide sequence ID" value="NZ_RBXL01000001.1"/>
</dbReference>
<keyword evidence="9" id="KW-1185">Reference proteome</keyword>
<protein>
    <submittedName>
        <fullName evidence="8">Glycosyl transferase family 2</fullName>
    </submittedName>
</protein>